<gene>
    <name evidence="1" type="ORF">KQ249_13640</name>
</gene>
<dbReference type="Proteomes" id="UP000683442">
    <property type="component" value="Chromosome"/>
</dbReference>
<dbReference type="RefSeq" id="WP_041645249.1">
    <property type="nucleotide sequence ID" value="NZ_CP076686.1"/>
</dbReference>
<dbReference type="EMBL" id="CP076686">
    <property type="protein sequence ID" value="QWV11728.1"/>
    <property type="molecule type" value="Genomic_DNA"/>
</dbReference>
<accession>A0ABX8IDJ3</accession>
<name>A0ABX8IDJ3_9GAMM</name>
<dbReference type="PANTHER" id="PTHR12993">
    <property type="entry name" value="N-ACETYLGLUCOSAMINYL-PHOSPHATIDYLINOSITOL DE-N-ACETYLASE-RELATED"/>
    <property type="match status" value="1"/>
</dbReference>
<dbReference type="SUPFAM" id="SSF102588">
    <property type="entry name" value="LmbE-like"/>
    <property type="match status" value="1"/>
</dbReference>
<dbReference type="InterPro" id="IPR003737">
    <property type="entry name" value="GlcNAc_PI_deacetylase-related"/>
</dbReference>
<reference evidence="1 2" key="1">
    <citation type="submission" date="2021-06" db="EMBL/GenBank/DDBJ databases">
        <title>Microbial metabolic specificity influences pelagic lipid remineralization.</title>
        <authorList>
            <person name="Behrendt L."/>
            <person name="Hunter J.E."/>
            <person name="Alcolombri U."/>
            <person name="Smriga S."/>
            <person name="Mincer T."/>
            <person name="Lowenstein D.P."/>
            <person name="Peaudecerf F.J."/>
            <person name="Fernandez V.I."/>
            <person name="Fredricks H."/>
            <person name="Almblad H."/>
            <person name="Harrison J.J."/>
            <person name="Stocker R."/>
            <person name="Van Mooy B.A.S."/>
        </authorList>
    </citation>
    <scope>NUCLEOTIDE SEQUENCE [LARGE SCALE GENOMIC DNA]</scope>
    <source>
        <strain evidence="1 2">HP15-B</strain>
    </source>
</reference>
<proteinExistence type="predicted"/>
<dbReference type="InterPro" id="IPR024078">
    <property type="entry name" value="LmbE-like_dom_sf"/>
</dbReference>
<protein>
    <submittedName>
        <fullName evidence="1">PIG-L family deacetylase</fullName>
    </submittedName>
</protein>
<keyword evidence="2" id="KW-1185">Reference proteome</keyword>
<dbReference type="GeneID" id="78560496"/>
<dbReference type="PANTHER" id="PTHR12993:SF30">
    <property type="entry name" value="N-ACETYL-ALPHA-D-GLUCOSAMINYL L-MALATE DEACETYLASE 1"/>
    <property type="match status" value="1"/>
</dbReference>
<dbReference type="Pfam" id="PF02585">
    <property type="entry name" value="PIG-L"/>
    <property type="match status" value="1"/>
</dbReference>
<dbReference type="Gene3D" id="3.40.50.10320">
    <property type="entry name" value="LmbE-like"/>
    <property type="match status" value="1"/>
</dbReference>
<evidence type="ECO:0000313" key="2">
    <source>
        <dbReference type="Proteomes" id="UP000683442"/>
    </source>
</evidence>
<sequence>MLNSVLGEAQSPLHILCLGAHCDDIEIGCGGTLLQILTERIDVHLTWVVFASNPARRQEAETGARLFSEGADSLELRIHDFRDGFLPTEPERLKETFEHLKHDIPQPDIIFTHYRHDLHQDHRAVSDLTWNTFRNQLILEYEIPKWDGDMGQPNAFFPISRATGEAKIRFLHEAYTSQAAKAWFSQDLFWSLMRIRGMESNAADTIAEAFYSRKMVLSV</sequence>
<evidence type="ECO:0000313" key="1">
    <source>
        <dbReference type="EMBL" id="QWV11728.1"/>
    </source>
</evidence>
<organism evidence="1 2">
    <name type="scientific">Marinobacter adhaerens</name>
    <dbReference type="NCBI Taxonomy" id="1033846"/>
    <lineage>
        <taxon>Bacteria</taxon>
        <taxon>Pseudomonadati</taxon>
        <taxon>Pseudomonadota</taxon>
        <taxon>Gammaproteobacteria</taxon>
        <taxon>Pseudomonadales</taxon>
        <taxon>Marinobacteraceae</taxon>
        <taxon>Marinobacter</taxon>
    </lineage>
</organism>